<dbReference type="PANTHER" id="PTHR16052">
    <property type="entry name" value="TBCC DOMAIN-CONTAINING PROTEIN 1"/>
    <property type="match status" value="1"/>
</dbReference>
<feature type="region of interest" description="Disordered" evidence="7">
    <location>
        <begin position="692"/>
        <end position="717"/>
    </location>
</feature>
<evidence type="ECO:0000256" key="2">
    <source>
        <dbReference type="ARBA" id="ARBA00004647"/>
    </source>
</evidence>
<evidence type="ECO:0000313" key="9">
    <source>
        <dbReference type="EMBL" id="VEU42645.1"/>
    </source>
</evidence>
<dbReference type="AlphaFoldDB" id="A0A448ZKV8"/>
<dbReference type="InterPro" id="IPR039589">
    <property type="entry name" value="TBCC1"/>
</dbReference>
<feature type="compositionally biased region" description="Polar residues" evidence="7">
    <location>
        <begin position="446"/>
        <end position="461"/>
    </location>
</feature>
<dbReference type="InterPro" id="IPR036223">
    <property type="entry name" value="CAP_C_sf"/>
</dbReference>
<dbReference type="SUPFAM" id="SSF69340">
    <property type="entry name" value="C-terminal domain of adenylylcyclase associated protein"/>
    <property type="match status" value="1"/>
</dbReference>
<sequence length="801" mass="87417">MNQGSEYGSGIVALSGSQDEGTTFTIEGMTLTAKPHAFAGAVLSPKHARELTPSLCLAIASGLADQSYRKTAVPYTLWITEAWRVLGWGEPSAALFWEMATMYHTLYLAGRAYATDFHETSNIPPILSCGSTSSMGSGNTHYTMGGGTGGSSAGDKRKFSSTSASAKELPVWLVATFLLMHCEEMAYQRNLSALDDRRMNATTLSDPLMNLLKYPGLSPRAHLNSGWHNDNSHCTAYLLRHLRKLLLLAAVSHNPDAVRAIMHLAAIPSPPPGPTTEKFRNQRSLMGAAFHTRYSADDLRRQHDDEHGNVGLAVRLSMEDLERLHFWLQPPSGGGVDDSPLKIGDYLWSSLYASPAPPTATIPIGDVEREIRRHLELELLMAGVEMDKEEVSTDDEETAVSSSFSQLSLTDSTSGDDGERAKQPQHGNQKEISYTHLRGTTILLKPNTQSPPSETPGTVSIASGDHHELISPGSQSNNRLHDLAMSSCSDVHMYLLRPFENVTISSCTGCTIVVGAVAGLVHVVDCERTKVTTASRRILLSNSCDTIMNVFTPTPPLLVGDNRSCQFAPYNTYYEGLREDLLATGLAAAAVPADNQSQFHGSRSLENEGAWPPLQCASNKWKQPVEISKLEIPQVAGSNSPPPGSPSNSVGADDKRAPNSNAGTIGDTSVQTPILLPASEFHVLFVPIESESARQRRSEQESHEAGGGTGEQPSNESKYCRALAEVLQFSPFRLPIEYERRALVKADRMRNIQQAIRKSVPEDKQKQFEEELNRGFRDWLVASGNLRQVLDLVHLERRGVL</sequence>
<dbReference type="InterPro" id="IPR006599">
    <property type="entry name" value="CARP_motif"/>
</dbReference>
<keyword evidence="6" id="KW-0206">Cytoskeleton</keyword>
<feature type="region of interest" description="Disordered" evidence="7">
    <location>
        <begin position="388"/>
        <end position="432"/>
    </location>
</feature>
<dbReference type="GO" id="GO:0000922">
    <property type="term" value="C:spindle pole"/>
    <property type="evidence" value="ECO:0007669"/>
    <property type="project" value="UniProtKB-SubCell"/>
</dbReference>
<dbReference type="InterPro" id="IPR017901">
    <property type="entry name" value="C-CAP_CF_C-like"/>
</dbReference>
<feature type="domain" description="C-CAP/cofactor C-like" evidence="8">
    <location>
        <begin position="452"/>
        <end position="586"/>
    </location>
</feature>
<dbReference type="Gene3D" id="2.160.20.70">
    <property type="match status" value="1"/>
</dbReference>
<keyword evidence="5" id="KW-0963">Cytoplasm</keyword>
<feature type="compositionally biased region" description="Polar residues" evidence="7">
    <location>
        <begin position="658"/>
        <end position="668"/>
    </location>
</feature>
<reference evidence="9 10" key="1">
    <citation type="submission" date="2019-01" db="EMBL/GenBank/DDBJ databases">
        <authorList>
            <person name="Ferrante I. M."/>
        </authorList>
    </citation>
    <scope>NUCLEOTIDE SEQUENCE [LARGE SCALE GENOMIC DNA]</scope>
    <source>
        <strain evidence="9 10">B856</strain>
    </source>
</reference>
<evidence type="ECO:0000259" key="8">
    <source>
        <dbReference type="PROSITE" id="PS51329"/>
    </source>
</evidence>
<proteinExistence type="inferred from homology"/>
<comment type="similarity">
    <text evidence="3">Belongs to the TBCC family.</text>
</comment>
<feature type="region of interest" description="Disordered" evidence="7">
    <location>
        <begin position="445"/>
        <end position="476"/>
    </location>
</feature>
<comment type="subcellular location">
    <subcellularLocation>
        <location evidence="1">Cytoplasm</location>
        <location evidence="1">Cytoskeleton</location>
        <location evidence="1">Microtubule organizing center</location>
        <location evidence="1">Centrosome</location>
    </subcellularLocation>
    <subcellularLocation>
        <location evidence="2">Cytoplasm</location>
        <location evidence="2">Cytoskeleton</location>
        <location evidence="2">Spindle pole</location>
    </subcellularLocation>
</comment>
<gene>
    <name evidence="9" type="ORF">PSNMU_V1.4_AUG-EV-PASAV3_0096260</name>
</gene>
<evidence type="ECO:0000256" key="3">
    <source>
        <dbReference type="ARBA" id="ARBA00008848"/>
    </source>
</evidence>
<evidence type="ECO:0000256" key="4">
    <source>
        <dbReference type="ARBA" id="ARBA00017559"/>
    </source>
</evidence>
<dbReference type="InterPro" id="IPR012945">
    <property type="entry name" value="Tubulin-bd_cofactor_C_dom"/>
</dbReference>
<feature type="region of interest" description="Disordered" evidence="7">
    <location>
        <begin position="633"/>
        <end position="668"/>
    </location>
</feature>
<evidence type="ECO:0000256" key="5">
    <source>
        <dbReference type="ARBA" id="ARBA00022490"/>
    </source>
</evidence>
<name>A0A448ZKV8_9STRA</name>
<evidence type="ECO:0000256" key="7">
    <source>
        <dbReference type="SAM" id="MobiDB-lite"/>
    </source>
</evidence>
<dbReference type="PANTHER" id="PTHR16052:SF0">
    <property type="entry name" value="TBCC DOMAIN-CONTAINING PROTEIN 1"/>
    <property type="match status" value="1"/>
</dbReference>
<evidence type="ECO:0000313" key="10">
    <source>
        <dbReference type="Proteomes" id="UP000291116"/>
    </source>
</evidence>
<dbReference type="Proteomes" id="UP000291116">
    <property type="component" value="Unassembled WGS sequence"/>
</dbReference>
<dbReference type="EMBL" id="CAACVS010000459">
    <property type="protein sequence ID" value="VEU42645.1"/>
    <property type="molecule type" value="Genomic_DNA"/>
</dbReference>
<protein>
    <recommendedName>
        <fullName evidence="4">TBCC domain-containing protein 1</fullName>
    </recommendedName>
</protein>
<dbReference type="PROSITE" id="PS51329">
    <property type="entry name" value="C_CAP_COFACTOR_C"/>
    <property type="match status" value="1"/>
</dbReference>
<feature type="compositionally biased region" description="Low complexity" evidence="7">
    <location>
        <begin position="401"/>
        <end position="413"/>
    </location>
</feature>
<dbReference type="InterPro" id="IPR016098">
    <property type="entry name" value="CAP/MinC_C"/>
</dbReference>
<organism evidence="9 10">
    <name type="scientific">Pseudo-nitzschia multistriata</name>
    <dbReference type="NCBI Taxonomy" id="183589"/>
    <lineage>
        <taxon>Eukaryota</taxon>
        <taxon>Sar</taxon>
        <taxon>Stramenopiles</taxon>
        <taxon>Ochrophyta</taxon>
        <taxon>Bacillariophyta</taxon>
        <taxon>Bacillariophyceae</taxon>
        <taxon>Bacillariophycidae</taxon>
        <taxon>Bacillariales</taxon>
        <taxon>Bacillariaceae</taxon>
        <taxon>Pseudo-nitzschia</taxon>
    </lineage>
</organism>
<accession>A0A448ZKV8</accession>
<dbReference type="OrthoDB" id="427777at2759"/>
<feature type="compositionally biased region" description="Basic and acidic residues" evidence="7">
    <location>
        <begin position="692"/>
        <end position="704"/>
    </location>
</feature>
<dbReference type="Pfam" id="PF07986">
    <property type="entry name" value="TBCC"/>
    <property type="match status" value="1"/>
</dbReference>
<evidence type="ECO:0000256" key="6">
    <source>
        <dbReference type="ARBA" id="ARBA00023212"/>
    </source>
</evidence>
<dbReference type="GO" id="GO:0005813">
    <property type="term" value="C:centrosome"/>
    <property type="evidence" value="ECO:0007669"/>
    <property type="project" value="UniProtKB-SubCell"/>
</dbReference>
<evidence type="ECO:0000256" key="1">
    <source>
        <dbReference type="ARBA" id="ARBA00004300"/>
    </source>
</evidence>
<dbReference type="SMART" id="SM00673">
    <property type="entry name" value="CARP"/>
    <property type="match status" value="1"/>
</dbReference>
<keyword evidence="10" id="KW-1185">Reference proteome</keyword>